<dbReference type="SUPFAM" id="SSF56553">
    <property type="entry name" value="Insert subdomain of RNA polymerase alpha subunit"/>
    <property type="match status" value="1"/>
</dbReference>
<organism evidence="5 6">
    <name type="scientific">Panicum miliaceum</name>
    <name type="common">Proso millet</name>
    <name type="synonym">Broomcorn millet</name>
    <dbReference type="NCBI Taxonomy" id="4540"/>
    <lineage>
        <taxon>Eukaryota</taxon>
        <taxon>Viridiplantae</taxon>
        <taxon>Streptophyta</taxon>
        <taxon>Embryophyta</taxon>
        <taxon>Tracheophyta</taxon>
        <taxon>Spermatophyta</taxon>
        <taxon>Magnoliopsida</taxon>
        <taxon>Liliopsida</taxon>
        <taxon>Poales</taxon>
        <taxon>Poaceae</taxon>
        <taxon>PACMAD clade</taxon>
        <taxon>Panicoideae</taxon>
        <taxon>Panicodae</taxon>
        <taxon>Paniceae</taxon>
        <taxon>Panicinae</taxon>
        <taxon>Panicum</taxon>
        <taxon>Panicum sect. Panicum</taxon>
    </lineage>
</organism>
<comment type="similarity">
    <text evidence="3">Belongs to the archaeal Rpo3/eukaryotic RPB3 RNA polymerase subunit family.</text>
</comment>
<dbReference type="Proteomes" id="UP000275267">
    <property type="component" value="Unassembled WGS sequence"/>
</dbReference>
<dbReference type="GO" id="GO:0005736">
    <property type="term" value="C:RNA polymerase I complex"/>
    <property type="evidence" value="ECO:0007669"/>
    <property type="project" value="TreeGrafter"/>
</dbReference>
<dbReference type="InterPro" id="IPR033901">
    <property type="entry name" value="RNAPI/III_AC40"/>
</dbReference>
<dbReference type="GO" id="GO:0005666">
    <property type="term" value="C:RNA polymerase III complex"/>
    <property type="evidence" value="ECO:0007669"/>
    <property type="project" value="TreeGrafter"/>
</dbReference>
<comment type="caution">
    <text evidence="5">The sequence shown here is derived from an EMBL/GenBank/DDBJ whole genome shotgun (WGS) entry which is preliminary data.</text>
</comment>
<dbReference type="EMBL" id="PQIB02000002">
    <property type="protein sequence ID" value="RLN35113.1"/>
    <property type="molecule type" value="Genomic_DNA"/>
</dbReference>
<dbReference type="FunFam" id="2.170.120.12:FF:000004">
    <property type="entry name" value="RNA polymerase I subunit 43"/>
    <property type="match status" value="1"/>
</dbReference>
<evidence type="ECO:0000313" key="6">
    <source>
        <dbReference type="Proteomes" id="UP000275267"/>
    </source>
</evidence>
<dbReference type="SMART" id="SM00662">
    <property type="entry name" value="RPOLD"/>
    <property type="match status" value="1"/>
</dbReference>
<dbReference type="PANTHER" id="PTHR11800:SF13">
    <property type="entry name" value="DNA-DIRECTED RNA POLYMERASES I AND III SUBUNIT RPAC1"/>
    <property type="match status" value="1"/>
</dbReference>
<dbReference type="Gene3D" id="2.170.120.12">
    <property type="entry name" value="DNA-directed RNA polymerase, insert domain"/>
    <property type="match status" value="1"/>
</dbReference>
<dbReference type="GO" id="GO:0046983">
    <property type="term" value="F:protein dimerization activity"/>
    <property type="evidence" value="ECO:0007669"/>
    <property type="project" value="InterPro"/>
</dbReference>
<dbReference type="SUPFAM" id="SSF55257">
    <property type="entry name" value="RBP11-like subunits of RNA polymerase"/>
    <property type="match status" value="1"/>
</dbReference>
<evidence type="ECO:0000256" key="2">
    <source>
        <dbReference type="ARBA" id="ARBA00023163"/>
    </source>
</evidence>
<dbReference type="Pfam" id="PF01193">
    <property type="entry name" value="RNA_pol_L"/>
    <property type="match status" value="1"/>
</dbReference>
<protein>
    <recommendedName>
        <fullName evidence="4">DNA-directed RNA polymerase RpoA/D/Rpb3-type domain-containing protein</fullName>
    </recommendedName>
</protein>
<dbReference type="Gene3D" id="3.30.1360.10">
    <property type="entry name" value="RNA polymerase, RBP11-like subunit"/>
    <property type="match status" value="1"/>
</dbReference>
<dbReference type="GO" id="GO:0003899">
    <property type="term" value="F:DNA-directed RNA polymerase activity"/>
    <property type="evidence" value="ECO:0007669"/>
    <property type="project" value="InterPro"/>
</dbReference>
<dbReference type="InterPro" id="IPR011263">
    <property type="entry name" value="DNA-dir_RNA_pol_RpoA/D/Rpb3"/>
</dbReference>
<gene>
    <name evidence="5" type="ORF">C2845_PM03G26250</name>
</gene>
<dbReference type="OrthoDB" id="270173at2759"/>
<dbReference type="STRING" id="4540.A0A3L6TCU1"/>
<dbReference type="InterPro" id="IPR036643">
    <property type="entry name" value="RNApol_insert_sf"/>
</dbReference>
<keyword evidence="2" id="KW-0804">Transcription</keyword>
<evidence type="ECO:0000259" key="4">
    <source>
        <dbReference type="SMART" id="SM00662"/>
    </source>
</evidence>
<dbReference type="AlphaFoldDB" id="A0A3L6TCU1"/>
<proteinExistence type="inferred from homology"/>
<dbReference type="PANTHER" id="PTHR11800">
    <property type="entry name" value="DNA-DIRECTED RNA POLYMERASE"/>
    <property type="match status" value="1"/>
</dbReference>
<reference evidence="6" key="1">
    <citation type="journal article" date="2019" name="Nat. Commun.">
        <title>The genome of broomcorn millet.</title>
        <authorList>
            <person name="Zou C."/>
            <person name="Miki D."/>
            <person name="Li D."/>
            <person name="Tang Q."/>
            <person name="Xiao L."/>
            <person name="Rajput S."/>
            <person name="Deng P."/>
            <person name="Jia W."/>
            <person name="Huang R."/>
            <person name="Zhang M."/>
            <person name="Sun Y."/>
            <person name="Hu J."/>
            <person name="Fu X."/>
            <person name="Schnable P.S."/>
            <person name="Li F."/>
            <person name="Zhang H."/>
            <person name="Feng B."/>
            <person name="Zhu X."/>
            <person name="Liu R."/>
            <person name="Schnable J.C."/>
            <person name="Zhu J.-K."/>
            <person name="Zhang H."/>
        </authorList>
    </citation>
    <scope>NUCLEOTIDE SEQUENCE [LARGE SCALE GENOMIC DNA]</scope>
</reference>
<keyword evidence="1" id="KW-0240">DNA-directed RNA polymerase</keyword>
<accession>A0A3L6TCU1</accession>
<sequence>MPKKGTKSKKAVDDVPDQQENKLPDYLELQRTRVVCNADAPIHVYIHMLLSFHVIAFIAYDHIVLTQGFQYSGAFAAMGVDNSVSVEKFCKNFKIDIKRLTEDDMEFDMIGVDASIANAFRRILIAEVPTMAIEKIFMADNTSVIADEVLSHRLGLIPLDADPRLFDYISENDVPNERNTIVFKLHVSCEKGSQRITVKSGELEWLPEGSQLSMASPAQSGDKQKTFTSFSQSQKEILEKPLGVKFKDITIARLGPGQAIELEAHAVKGVGKVHAKWSPVATAWYRMLPEVVILEQIEGDEAEELVKKCPVNVFDIEDLGNGGKRAVVAKPRACTLCRECVMGPCGEKIQLRRVRDHFIYTIESTGALPPEVLFTEAVKILEEKCERVISELS</sequence>
<dbReference type="CDD" id="cd07032">
    <property type="entry name" value="RNAP_I_II_AC40"/>
    <property type="match status" value="1"/>
</dbReference>
<dbReference type="Pfam" id="PF01000">
    <property type="entry name" value="RNA_pol_A_bac"/>
    <property type="match status" value="1"/>
</dbReference>
<evidence type="ECO:0000313" key="5">
    <source>
        <dbReference type="EMBL" id="RLN35113.1"/>
    </source>
</evidence>
<dbReference type="InterPro" id="IPR022842">
    <property type="entry name" value="RNAP_Rpo3/Rpb3/RPAC1"/>
</dbReference>
<dbReference type="GO" id="GO:0006351">
    <property type="term" value="P:DNA-templated transcription"/>
    <property type="evidence" value="ECO:0007669"/>
    <property type="project" value="InterPro"/>
</dbReference>
<name>A0A3L6TCU1_PANMI</name>
<feature type="domain" description="DNA-directed RNA polymerase RpoA/D/Rpb3-type" evidence="4">
    <location>
        <begin position="104"/>
        <end position="391"/>
    </location>
</feature>
<dbReference type="InterPro" id="IPR050518">
    <property type="entry name" value="Rpo3/RPB3_RNA_Pol_subunit"/>
</dbReference>
<dbReference type="HAMAP" id="MF_00320">
    <property type="entry name" value="RNApol_arch_Rpo3"/>
    <property type="match status" value="1"/>
</dbReference>
<evidence type="ECO:0000256" key="1">
    <source>
        <dbReference type="ARBA" id="ARBA00022478"/>
    </source>
</evidence>
<dbReference type="InterPro" id="IPR011262">
    <property type="entry name" value="DNA-dir_RNA_pol_insert"/>
</dbReference>
<dbReference type="InterPro" id="IPR036603">
    <property type="entry name" value="RBP11-like"/>
</dbReference>
<keyword evidence="6" id="KW-1185">Reference proteome</keyword>
<evidence type="ECO:0000256" key="3">
    <source>
        <dbReference type="ARBA" id="ARBA00025804"/>
    </source>
</evidence>